<dbReference type="AlphaFoldDB" id="A0A4P9C4C4"/>
<dbReference type="KEGG" id="emt:CPZ25_002225"/>
<dbReference type="Proteomes" id="UP000218387">
    <property type="component" value="Chromosome"/>
</dbReference>
<proteinExistence type="predicted"/>
<keyword evidence="1" id="KW-0238">DNA-binding</keyword>
<gene>
    <name evidence="1" type="ORF">CPZ25_002225</name>
</gene>
<dbReference type="InterPro" id="IPR009351">
    <property type="entry name" value="AlkZ-like"/>
</dbReference>
<accession>A0A4P9C4C4</accession>
<dbReference type="Pfam" id="PF06224">
    <property type="entry name" value="AlkZ-like"/>
    <property type="match status" value="1"/>
</dbReference>
<dbReference type="RefSeq" id="WP_096919542.1">
    <property type="nucleotide sequence ID" value="NZ_CP029487.1"/>
</dbReference>
<sequence>MSIETEQIRSHRLRAHHLDKKQPMTGMTAAAGACGFQNSPPGAWETALFNRLEGCTLQAAQNALYLEKSLIQAWSFRGAPVVFPTEQSAVFLTALRAQEGETPWIYTRGITAALDFLQMSFEDLLKRTEKAAECLDNRVIKSKEALDRTLAEVIERELPEEKRALWRAPSMYGSPDRQTVGGAAVSFLLRPCSFASLVVFGKRQGICPTFTSFKNWTGGLPEHTPDAEKTLVRKFLHCYGPSTKEGLMAWLGCSPRQAKRLWHTISDEMEPVTAGKKAASILSADRDSLLRSEKSGDRLILLGPHDPYLDIKDRQVLLEDKGLQKQVWKTVGNPGVVLKGGRAAGIWKAKTQKDKVEISIRLFEAFRAAEKKAVEELAGEYADFRGLGLSSFHIE</sequence>
<keyword evidence="2" id="KW-1185">Reference proteome</keyword>
<dbReference type="EMBL" id="CP029487">
    <property type="protein sequence ID" value="QCT70177.1"/>
    <property type="molecule type" value="Genomic_DNA"/>
</dbReference>
<dbReference type="GO" id="GO:0003677">
    <property type="term" value="F:DNA binding"/>
    <property type="evidence" value="ECO:0007669"/>
    <property type="project" value="UniProtKB-KW"/>
</dbReference>
<evidence type="ECO:0000313" key="1">
    <source>
        <dbReference type="EMBL" id="QCT70177.1"/>
    </source>
</evidence>
<dbReference type="PANTHER" id="PTHR38479">
    <property type="entry name" value="LMO0824 PROTEIN"/>
    <property type="match status" value="1"/>
</dbReference>
<reference evidence="1 2" key="1">
    <citation type="submission" date="2018-05" db="EMBL/GenBank/DDBJ databases">
        <title>Genome comparison of Eubacterium sp.</title>
        <authorList>
            <person name="Feng Y."/>
            <person name="Sanchez-Andrea I."/>
            <person name="Stams A.J.M."/>
            <person name="De Vos W.M."/>
        </authorList>
    </citation>
    <scope>NUCLEOTIDE SEQUENCE [LARGE SCALE GENOMIC DNA]</scope>
    <source>
        <strain evidence="1 2">YI</strain>
    </source>
</reference>
<dbReference type="PANTHER" id="PTHR38479:SF2">
    <property type="entry name" value="WINGED HELIX DNA-BINDING DOMAIN-CONTAINING PROTEIN"/>
    <property type="match status" value="1"/>
</dbReference>
<name>A0A4P9C4C4_EUBML</name>
<evidence type="ECO:0000313" key="2">
    <source>
        <dbReference type="Proteomes" id="UP000218387"/>
    </source>
</evidence>
<organism evidence="1 2">
    <name type="scientific">Eubacterium maltosivorans</name>
    <dbReference type="NCBI Taxonomy" id="2041044"/>
    <lineage>
        <taxon>Bacteria</taxon>
        <taxon>Bacillati</taxon>
        <taxon>Bacillota</taxon>
        <taxon>Clostridia</taxon>
        <taxon>Eubacteriales</taxon>
        <taxon>Eubacteriaceae</taxon>
        <taxon>Eubacterium</taxon>
    </lineage>
</organism>
<protein>
    <submittedName>
        <fullName evidence="1">Winged helix DNA-binding domain-containing protein</fullName>
    </submittedName>
</protein>